<keyword evidence="4" id="KW-1185">Reference proteome</keyword>
<evidence type="ECO:0000259" key="2">
    <source>
        <dbReference type="Pfam" id="PF25977"/>
    </source>
</evidence>
<feature type="compositionally biased region" description="Polar residues" evidence="1">
    <location>
        <begin position="718"/>
        <end position="744"/>
    </location>
</feature>
<feature type="compositionally biased region" description="Polar residues" evidence="1">
    <location>
        <begin position="688"/>
        <end position="701"/>
    </location>
</feature>
<protein>
    <recommendedName>
        <fullName evidence="2">Cilium assembly protein DZIP1 domain-containing protein</fullName>
    </recommendedName>
</protein>
<evidence type="ECO:0000313" key="3">
    <source>
        <dbReference type="EMBL" id="GAA57420.1"/>
    </source>
</evidence>
<reference key="2">
    <citation type="submission" date="2011-10" db="EMBL/GenBank/DDBJ databases">
        <title>The genome and transcriptome sequence of Clonorchis sinensis provide insights into the carcinogenic liver fluke.</title>
        <authorList>
            <person name="Wang X."/>
            <person name="Huang Y."/>
            <person name="Chen W."/>
            <person name="Liu H."/>
            <person name="Guo L."/>
            <person name="Chen Y."/>
            <person name="Luo F."/>
            <person name="Zhou W."/>
            <person name="Sun J."/>
            <person name="Mao Q."/>
            <person name="Liang P."/>
            <person name="Zhou C."/>
            <person name="Tian Y."/>
            <person name="Men J."/>
            <person name="Lv X."/>
            <person name="Huang L."/>
            <person name="Zhou J."/>
            <person name="Hu Y."/>
            <person name="Li R."/>
            <person name="Zhang F."/>
            <person name="Lei H."/>
            <person name="Li X."/>
            <person name="Hu X."/>
            <person name="Liang C."/>
            <person name="Xu J."/>
            <person name="Wu Z."/>
            <person name="Yu X."/>
        </authorList>
    </citation>
    <scope>NUCLEOTIDE SEQUENCE</scope>
    <source>
        <strain>Henan</strain>
    </source>
</reference>
<dbReference type="Proteomes" id="UP000008909">
    <property type="component" value="Unassembled WGS sequence"/>
</dbReference>
<dbReference type="AlphaFoldDB" id="G7YWU0"/>
<gene>
    <name evidence="3" type="ORF">CLF_112696</name>
</gene>
<evidence type="ECO:0000313" key="4">
    <source>
        <dbReference type="Proteomes" id="UP000008909"/>
    </source>
</evidence>
<feature type="region of interest" description="Disordered" evidence="1">
    <location>
        <begin position="400"/>
        <end position="439"/>
    </location>
</feature>
<feature type="compositionally biased region" description="Polar residues" evidence="1">
    <location>
        <begin position="665"/>
        <end position="678"/>
    </location>
</feature>
<feature type="compositionally biased region" description="Polar residues" evidence="1">
    <location>
        <begin position="769"/>
        <end position="779"/>
    </location>
</feature>
<feature type="region of interest" description="Disordered" evidence="1">
    <location>
        <begin position="761"/>
        <end position="786"/>
    </location>
</feature>
<proteinExistence type="predicted"/>
<accession>G7YWU0</accession>
<organism evidence="3 4">
    <name type="scientific">Clonorchis sinensis</name>
    <name type="common">Chinese liver fluke</name>
    <dbReference type="NCBI Taxonomy" id="79923"/>
    <lineage>
        <taxon>Eukaryota</taxon>
        <taxon>Metazoa</taxon>
        <taxon>Spiralia</taxon>
        <taxon>Lophotrochozoa</taxon>
        <taxon>Platyhelminthes</taxon>
        <taxon>Trematoda</taxon>
        <taxon>Digenea</taxon>
        <taxon>Opisthorchiida</taxon>
        <taxon>Opisthorchiata</taxon>
        <taxon>Opisthorchiidae</taxon>
        <taxon>Clonorchis</taxon>
    </lineage>
</organism>
<feature type="region of interest" description="Disordered" evidence="1">
    <location>
        <begin position="623"/>
        <end position="744"/>
    </location>
</feature>
<dbReference type="InterPro" id="IPR058883">
    <property type="entry name" value="DZIP1_dom"/>
</dbReference>
<evidence type="ECO:0000256" key="1">
    <source>
        <dbReference type="SAM" id="MobiDB-lite"/>
    </source>
</evidence>
<name>G7YWU0_CLOSI</name>
<feature type="domain" description="Cilium assembly protein DZIP1" evidence="2">
    <location>
        <begin position="510"/>
        <end position="580"/>
    </location>
</feature>
<sequence length="1114" mass="124458">MPELDNLMNLCVRYGHTTTQGYCMKPSKPTESGECSQTDRKCPNSVAMSNVGEIVDDTAKTRFVLHELIDCLDRDVCNVLCSATNDIQCGLMYNGAQKLEISEFPVPNAGKKTHRGEHNSCIPNKRMRELPIFRLKKMIPIQENVIYRPHDVTPEDSDDKAESDITVPVLAHSPCDCTRRSLRVRSTNPSFVDGREDELDDCLFNLRDVRKCRKNKRLICGCKDQFTCRKTKHVRKRIRSTAIQVGLGKDSKLSVSGGRKVIHTNGMQDNSIFLKVRRKYSRSGSSTATHRSPSPKAKQLTDRIHGFSREIVIVRTDDEELPTEQTFRGKSETTASIQLMPLVCSENASCVAPHWKNDSVSSVRRVGVNATDLPSHLLPQEHSIVCDRPHIQPSVGRMFEGSESKISKSSRQSSEHLSASVDGTPLYHPSKMQPVETDRPAFDNTRKTFKKAVCYEDSGSENKGEPVFDSTVQLPTTTCASIPLPKQFLDSSLLRHGRLLEQLRADPQTIQGLRHEVERLLSEHLVERNINIDQTRLSTSKFNEHLGALNRDREHLCRKHLNFMKTREALAQHVDRLARAALSGRSVDRMASSIFYAGSQQSVKGRSLSRSRLPPSGVYSPGCVHQSSVPHSTQQHTNIHSPVGQSMPTLTGPEQEIQHFGISPFRSTGSIRLTQHNPPTRRYDPQIDTRSGVGSQSVDHQSLSSRGSSDRLGRSSKQSRFAATAQPSAPQHHQPGCSTRTFSPHTSPVTYFSHDRRVVTFGPGHSDGKNFTDTSNDDWNSSKEDLQNPVGRVKRKENFFSASYLLETGDVRLSLPLSSESSVPASNIFRVEVIPCVRYQTLGMQSISYNPNHCSVYEEDMFSVSSINGNGNDENSLEFNRETPHKQDADLFGVRCSIDPSVIEAHAQSAALGPRPTTRFGSTDRQLVRYSRCCNTLHRYNALLMKLLKTLRQPTSGFALLEADQENPICFGTDQSSVTNSVSKLSLWSFIGSSVEVHLPIALAQSVNLRCIEAREQFLVPTNQDEADHMIRFPSIIFDMITSVLNTNASLPYNHDLFESFIVKKKIKVAGFADTNPHELWFCDNDCRTPEDASVPLLEQAVSQPHNKTAHIVA</sequence>
<reference evidence="3" key="1">
    <citation type="journal article" date="2011" name="Genome Biol.">
        <title>The draft genome of the carcinogenic human liver fluke Clonorchis sinensis.</title>
        <authorList>
            <person name="Wang X."/>
            <person name="Chen W."/>
            <person name="Huang Y."/>
            <person name="Sun J."/>
            <person name="Men J."/>
            <person name="Liu H."/>
            <person name="Luo F."/>
            <person name="Guo L."/>
            <person name="Lv X."/>
            <person name="Deng C."/>
            <person name="Zhou C."/>
            <person name="Fan Y."/>
            <person name="Li X."/>
            <person name="Huang L."/>
            <person name="Hu Y."/>
            <person name="Liang C."/>
            <person name="Hu X."/>
            <person name="Xu J."/>
            <person name="Yu X."/>
        </authorList>
    </citation>
    <scope>NUCLEOTIDE SEQUENCE [LARGE SCALE GENOMIC DNA]</scope>
    <source>
        <strain evidence="3">Henan</strain>
    </source>
</reference>
<dbReference type="Pfam" id="PF25977">
    <property type="entry name" value="DZIP1"/>
    <property type="match status" value="1"/>
</dbReference>
<feature type="compositionally biased region" description="Polar residues" evidence="1">
    <location>
        <begin position="625"/>
        <end position="649"/>
    </location>
</feature>
<dbReference type="EMBL" id="DF144736">
    <property type="protein sequence ID" value="GAA57420.1"/>
    <property type="molecule type" value="Genomic_DNA"/>
</dbReference>